<dbReference type="Proteomes" id="UP000274841">
    <property type="component" value="Chromosome"/>
</dbReference>
<evidence type="ECO:0000313" key="2">
    <source>
        <dbReference type="Proteomes" id="UP000274841"/>
    </source>
</evidence>
<dbReference type="AlphaFoldDB" id="A0A3S9WMC8"/>
<organism evidence="1 2">
    <name type="scientific">Microbacterium oxydans</name>
    <dbReference type="NCBI Taxonomy" id="82380"/>
    <lineage>
        <taxon>Bacteria</taxon>
        <taxon>Bacillati</taxon>
        <taxon>Actinomycetota</taxon>
        <taxon>Actinomycetes</taxon>
        <taxon>Micrococcales</taxon>
        <taxon>Microbacteriaceae</taxon>
        <taxon>Microbacterium</taxon>
    </lineage>
</organism>
<evidence type="ECO:0000313" key="1">
    <source>
        <dbReference type="EMBL" id="AZS41161.1"/>
    </source>
</evidence>
<dbReference type="RefSeq" id="WP_127012402.1">
    <property type="nucleotide sequence ID" value="NZ_CP031422.1"/>
</dbReference>
<sequence length="339" mass="37805">MPTYQYFPARYEGPIRTLLLDANVTAHLDTIARKGTEYADGVVNRRMADLVRRLDADARVLPGLGAGEGVMRRAGLQDVSNYRRRSENAQELLAGDRSRITAWLEGEALPDPRVPGDAEHPSEIGTEEFEIVRENLLIPSYAVMLKAYQLYLQGRSPESGFRVLAGFAEELFARGSREMLLGALLLAGNHTGREMALNIMKLREQKDLASTLDALWNTSFDLTHSRVATMPSLPEFRGAFEVPCVFVTDDRHLGRFLQILQPAGAMSMKRGGGITGDHAYLKRVLQDGMLAKVVEIVEAGNDRALNETTDVEDMARIRRYRARAYADQLQGWLAERLDG</sequence>
<protein>
    <submittedName>
        <fullName evidence="1">Uncharacterized protein</fullName>
    </submittedName>
</protein>
<proteinExistence type="predicted"/>
<dbReference type="KEGG" id="moy:CVS54_02508"/>
<gene>
    <name evidence="1" type="ORF">CVS54_02508</name>
</gene>
<name>A0A3S9WMC8_9MICO</name>
<dbReference type="EMBL" id="CP031422">
    <property type="protein sequence ID" value="AZS41161.1"/>
    <property type="molecule type" value="Genomic_DNA"/>
</dbReference>
<accession>A0A3S9WMC8</accession>
<reference evidence="1 2" key="1">
    <citation type="submission" date="2018-08" db="EMBL/GenBank/DDBJ databases">
        <title>Microbacterium oxydans strain HG3.</title>
        <authorList>
            <person name="ORTET P."/>
        </authorList>
    </citation>
    <scope>NUCLEOTIDE SEQUENCE [LARGE SCALE GENOMIC DNA]</scope>
    <source>
        <strain evidence="1 2">HG3</strain>
    </source>
</reference>